<organism evidence="1 2">
    <name type="scientific">Ancylostoma caninum</name>
    <name type="common">Dog hookworm</name>
    <dbReference type="NCBI Taxonomy" id="29170"/>
    <lineage>
        <taxon>Eukaryota</taxon>
        <taxon>Metazoa</taxon>
        <taxon>Ecdysozoa</taxon>
        <taxon>Nematoda</taxon>
        <taxon>Chromadorea</taxon>
        <taxon>Rhabditida</taxon>
        <taxon>Rhabditina</taxon>
        <taxon>Rhabditomorpha</taxon>
        <taxon>Strongyloidea</taxon>
        <taxon>Ancylostomatidae</taxon>
        <taxon>Ancylostomatinae</taxon>
        <taxon>Ancylostoma</taxon>
    </lineage>
</organism>
<evidence type="ECO:0000313" key="1">
    <source>
        <dbReference type="EMBL" id="RCN43259.1"/>
    </source>
</evidence>
<reference evidence="1 2" key="1">
    <citation type="submission" date="2014-10" db="EMBL/GenBank/DDBJ databases">
        <title>Draft genome of the hookworm Ancylostoma caninum.</title>
        <authorList>
            <person name="Mitreva M."/>
        </authorList>
    </citation>
    <scope>NUCLEOTIDE SEQUENCE [LARGE SCALE GENOMIC DNA]</scope>
    <source>
        <strain evidence="1 2">Baltimore</strain>
    </source>
</reference>
<proteinExistence type="predicted"/>
<evidence type="ECO:0000313" key="2">
    <source>
        <dbReference type="Proteomes" id="UP000252519"/>
    </source>
</evidence>
<accession>A0A368GJ27</accession>
<dbReference type="EMBL" id="JOJR01000164">
    <property type="protein sequence ID" value="RCN43259.1"/>
    <property type="molecule type" value="Genomic_DNA"/>
</dbReference>
<comment type="caution">
    <text evidence="1">The sequence shown here is derived from an EMBL/GenBank/DDBJ whole genome shotgun (WGS) entry which is preliminary data.</text>
</comment>
<name>A0A368GJ27_ANCCA</name>
<dbReference type="Proteomes" id="UP000252519">
    <property type="component" value="Unassembled WGS sequence"/>
</dbReference>
<gene>
    <name evidence="1" type="ORF">ANCCAN_10758</name>
</gene>
<keyword evidence="2" id="KW-1185">Reference proteome</keyword>
<sequence>MKFAVDTIEKRKDVLDSALKHTCDQLLQLKLRGQNKENDRVYQAWNAHLHTLERMERALSIVQLPDPPDTVKVMKIY</sequence>
<protein>
    <submittedName>
        <fullName evidence="1">Uncharacterized protein</fullName>
    </submittedName>
</protein>
<dbReference type="AlphaFoldDB" id="A0A368GJ27"/>